<sequence length="254" mass="28772">MKLISLNTWGGRAGKEKLLAFFAAHKDVDVFCLQEVWSAPYEHLEGHSAGGLSIDHSNIMVYGMQEISTLLESHTAYFKPHHLDNYGLMMLVKKDLDVISEGDVFVYKDRGHIPEGDVGLHARNVQFATIATKNGNRSILNFHGLWNGGGKGDSEDRLLQSDRIIQFMKTLSNPYVMSGDFNLLPNTQSIKKLEDFGLRNLIREHNIISTRTSFYTKAEKFADYALTSKEIIIKDFKVLTDEVSDHSPLYLEFE</sequence>
<dbReference type="Gene3D" id="3.60.10.10">
    <property type="entry name" value="Endonuclease/exonuclease/phosphatase"/>
    <property type="match status" value="1"/>
</dbReference>
<dbReference type="AlphaFoldDB" id="A0A0G2ASB6"/>
<protein>
    <recommendedName>
        <fullName evidence="1">Endonuclease/exonuclease/phosphatase domain-containing protein</fullName>
    </recommendedName>
</protein>
<dbReference type="EMBL" id="LCRO01000004">
    <property type="protein sequence ID" value="KKW35679.1"/>
    <property type="molecule type" value="Genomic_DNA"/>
</dbReference>
<dbReference type="SUPFAM" id="SSF56219">
    <property type="entry name" value="DNase I-like"/>
    <property type="match status" value="1"/>
</dbReference>
<dbReference type="GO" id="GO:0003824">
    <property type="term" value="F:catalytic activity"/>
    <property type="evidence" value="ECO:0007669"/>
    <property type="project" value="InterPro"/>
</dbReference>
<reference evidence="2 3" key="1">
    <citation type="journal article" date="2015" name="Nature">
        <title>rRNA introns, odd ribosomes, and small enigmatic genomes across a large radiation of phyla.</title>
        <authorList>
            <person name="Brown C.T."/>
            <person name="Hug L.A."/>
            <person name="Thomas B.C."/>
            <person name="Sharon I."/>
            <person name="Castelle C.J."/>
            <person name="Singh A."/>
            <person name="Wilkins M.J."/>
            <person name="Williams K.H."/>
            <person name="Banfield J.F."/>
        </authorList>
    </citation>
    <scope>NUCLEOTIDE SEQUENCE [LARGE SCALE GENOMIC DNA]</scope>
</reference>
<comment type="caution">
    <text evidence="2">The sequence shown here is derived from an EMBL/GenBank/DDBJ whole genome shotgun (WGS) entry which is preliminary data.</text>
</comment>
<feature type="domain" description="Endonuclease/exonuclease/phosphatase" evidence="1">
    <location>
        <begin position="4"/>
        <end position="246"/>
    </location>
</feature>
<accession>A0A0G2ASB6</accession>
<dbReference type="Proteomes" id="UP000034740">
    <property type="component" value="Unassembled WGS sequence"/>
</dbReference>
<proteinExistence type="predicted"/>
<dbReference type="Pfam" id="PF03372">
    <property type="entry name" value="Exo_endo_phos"/>
    <property type="match status" value="1"/>
</dbReference>
<dbReference type="InterPro" id="IPR005135">
    <property type="entry name" value="Endo/exonuclease/phosphatase"/>
</dbReference>
<dbReference type="InterPro" id="IPR036691">
    <property type="entry name" value="Endo/exonu/phosph_ase_sf"/>
</dbReference>
<name>A0A0G2ASB6_9BACT</name>
<evidence type="ECO:0000313" key="3">
    <source>
        <dbReference type="Proteomes" id="UP000034740"/>
    </source>
</evidence>
<organism evidence="2 3">
    <name type="scientific">Candidatus Adlerbacteria bacterium GW2011_GWA1_54_10</name>
    <dbReference type="NCBI Taxonomy" id="1618605"/>
    <lineage>
        <taxon>Bacteria</taxon>
        <taxon>Candidatus Adleribacteriota</taxon>
    </lineage>
</organism>
<gene>
    <name evidence="2" type="ORF">UY83_C0004G0003</name>
</gene>
<evidence type="ECO:0000259" key="1">
    <source>
        <dbReference type="Pfam" id="PF03372"/>
    </source>
</evidence>
<evidence type="ECO:0000313" key="2">
    <source>
        <dbReference type="EMBL" id="KKW35679.1"/>
    </source>
</evidence>